<feature type="non-terminal residue" evidence="1">
    <location>
        <position position="1"/>
    </location>
</feature>
<organism evidence="1">
    <name type="scientific">uncultured Microvirga sp</name>
    <dbReference type="NCBI Taxonomy" id="412392"/>
    <lineage>
        <taxon>Bacteria</taxon>
        <taxon>Pseudomonadati</taxon>
        <taxon>Pseudomonadota</taxon>
        <taxon>Alphaproteobacteria</taxon>
        <taxon>Hyphomicrobiales</taxon>
        <taxon>Methylobacteriaceae</taxon>
        <taxon>Microvirga</taxon>
        <taxon>environmental samples</taxon>
    </lineage>
</organism>
<sequence>ALGLPGHRIGVRGHLRLVGQRFPGL</sequence>
<accession>A0A6J4L555</accession>
<evidence type="ECO:0000313" key="1">
    <source>
        <dbReference type="EMBL" id="CAA9319721.1"/>
    </source>
</evidence>
<reference evidence="1" key="1">
    <citation type="submission" date="2020-02" db="EMBL/GenBank/DDBJ databases">
        <authorList>
            <person name="Meier V. D."/>
        </authorList>
    </citation>
    <scope>NUCLEOTIDE SEQUENCE</scope>
    <source>
        <strain evidence="1">AVDCRST_MAG90</strain>
    </source>
</reference>
<gene>
    <name evidence="1" type="ORF">AVDCRST_MAG90-1564</name>
</gene>
<protein>
    <submittedName>
        <fullName evidence="1">Uncharacterized protein</fullName>
    </submittedName>
</protein>
<name>A0A6J4L555_9HYPH</name>
<dbReference type="AlphaFoldDB" id="A0A6J4L555"/>
<proteinExistence type="predicted"/>
<feature type="non-terminal residue" evidence="1">
    <location>
        <position position="25"/>
    </location>
</feature>
<dbReference type="EMBL" id="CADCUC010000178">
    <property type="protein sequence ID" value="CAA9319721.1"/>
    <property type="molecule type" value="Genomic_DNA"/>
</dbReference>